<dbReference type="EMBL" id="VOPL01000002">
    <property type="protein sequence ID" value="TXB70115.1"/>
    <property type="molecule type" value="Genomic_DNA"/>
</dbReference>
<gene>
    <name evidence="6" type="ORF">FQV27_07795</name>
</gene>
<dbReference type="InterPro" id="IPR024185">
    <property type="entry name" value="FTHF_cligase-like_sf"/>
</dbReference>
<dbReference type="PANTHER" id="PTHR23407:SF1">
    <property type="entry name" value="5-FORMYLTETRAHYDROFOLATE CYCLO-LIGASE"/>
    <property type="match status" value="1"/>
</dbReference>
<evidence type="ECO:0000313" key="7">
    <source>
        <dbReference type="Proteomes" id="UP000321562"/>
    </source>
</evidence>
<reference evidence="6 7" key="1">
    <citation type="submission" date="2019-08" db="EMBL/GenBank/DDBJ databases">
        <authorList>
            <person name="Ye J."/>
        </authorList>
    </citation>
    <scope>NUCLEOTIDE SEQUENCE [LARGE SCALE GENOMIC DNA]</scope>
    <source>
        <strain evidence="6 7">TK008</strain>
    </source>
</reference>
<evidence type="ECO:0000256" key="5">
    <source>
        <dbReference type="RuleBase" id="RU361279"/>
    </source>
</evidence>
<dbReference type="AlphaFoldDB" id="A0A5C6S6R8"/>
<keyword evidence="3 4" id="KW-0067">ATP-binding</keyword>
<accession>A0A5C6S6R8</accession>
<evidence type="ECO:0000256" key="2">
    <source>
        <dbReference type="ARBA" id="ARBA00022741"/>
    </source>
</evidence>
<comment type="similarity">
    <text evidence="1 5">Belongs to the 5-formyltetrahydrofolate cyclo-ligase family.</text>
</comment>
<dbReference type="PANTHER" id="PTHR23407">
    <property type="entry name" value="ATPASE INHIBITOR/5-FORMYLTETRAHYDROFOLATE CYCLO-LIGASE"/>
    <property type="match status" value="1"/>
</dbReference>
<dbReference type="GO" id="GO:0009396">
    <property type="term" value="P:folic acid-containing compound biosynthetic process"/>
    <property type="evidence" value="ECO:0007669"/>
    <property type="project" value="TreeGrafter"/>
</dbReference>
<organism evidence="6 7">
    <name type="scientific">Paracoccus aurantiacus</name>
    <dbReference type="NCBI Taxonomy" id="2599412"/>
    <lineage>
        <taxon>Bacteria</taxon>
        <taxon>Pseudomonadati</taxon>
        <taxon>Pseudomonadota</taxon>
        <taxon>Alphaproteobacteria</taxon>
        <taxon>Rhodobacterales</taxon>
        <taxon>Paracoccaceae</taxon>
        <taxon>Paracoccus</taxon>
    </lineage>
</organism>
<comment type="cofactor">
    <cofactor evidence="5">
        <name>Mg(2+)</name>
        <dbReference type="ChEBI" id="CHEBI:18420"/>
    </cofactor>
</comment>
<keyword evidence="6" id="KW-0436">Ligase</keyword>
<keyword evidence="5" id="KW-0479">Metal-binding</keyword>
<feature type="binding site" evidence="4">
    <location>
        <begin position="156"/>
        <end position="164"/>
    </location>
    <ligand>
        <name>ATP</name>
        <dbReference type="ChEBI" id="CHEBI:30616"/>
    </ligand>
</feature>
<dbReference type="PIRSF" id="PIRSF006806">
    <property type="entry name" value="FTHF_cligase"/>
    <property type="match status" value="1"/>
</dbReference>
<comment type="catalytic activity">
    <reaction evidence="5">
        <text>(6S)-5-formyl-5,6,7,8-tetrahydrofolate + ATP = (6R)-5,10-methenyltetrahydrofolate + ADP + phosphate</text>
        <dbReference type="Rhea" id="RHEA:10488"/>
        <dbReference type="ChEBI" id="CHEBI:30616"/>
        <dbReference type="ChEBI" id="CHEBI:43474"/>
        <dbReference type="ChEBI" id="CHEBI:57455"/>
        <dbReference type="ChEBI" id="CHEBI:57457"/>
        <dbReference type="ChEBI" id="CHEBI:456216"/>
        <dbReference type="EC" id="6.3.3.2"/>
    </reaction>
</comment>
<protein>
    <recommendedName>
        <fullName evidence="5">5-formyltetrahydrofolate cyclo-ligase</fullName>
        <ecNumber evidence="5">6.3.3.2</ecNumber>
    </recommendedName>
</protein>
<dbReference type="OrthoDB" id="9801938at2"/>
<comment type="caution">
    <text evidence="6">The sequence shown here is derived from an EMBL/GenBank/DDBJ whole genome shotgun (WGS) entry which is preliminary data.</text>
</comment>
<dbReference type="EC" id="6.3.3.2" evidence="5"/>
<evidence type="ECO:0000313" key="6">
    <source>
        <dbReference type="EMBL" id="TXB70115.1"/>
    </source>
</evidence>
<keyword evidence="5" id="KW-0460">Magnesium</keyword>
<dbReference type="GO" id="GO:0046872">
    <property type="term" value="F:metal ion binding"/>
    <property type="evidence" value="ECO:0007669"/>
    <property type="project" value="UniProtKB-KW"/>
</dbReference>
<dbReference type="NCBIfam" id="TIGR02727">
    <property type="entry name" value="MTHFS_bact"/>
    <property type="match status" value="1"/>
</dbReference>
<feature type="binding site" evidence="4">
    <location>
        <position position="82"/>
    </location>
    <ligand>
        <name>substrate</name>
    </ligand>
</feature>
<sequence>MAGEVAPDYFDPLAVDEAAARDAARWRKAERARLLAEREVLTNAQRADMDAAVAVHLDRVLKDRFGGAEGMVVAAYWPIRAEVDLRDWMARQASHGIRVALPVVTAPDAPLVFRPWSPDAPMRAGRWNIPEPATDQVLAPQIVLAPLVGWDRARFRMGYGGGFYDRTLASMTPRPYAIGIGLAAAGLRTIYPQPHDVALDLIVTEKGTA</sequence>
<keyword evidence="7" id="KW-1185">Reference proteome</keyword>
<dbReference type="Gene3D" id="3.40.50.10420">
    <property type="entry name" value="NagB/RpiA/CoA transferase-like"/>
    <property type="match status" value="1"/>
</dbReference>
<proteinExistence type="inferred from homology"/>
<name>A0A5C6S6R8_9RHOB</name>
<evidence type="ECO:0000256" key="3">
    <source>
        <dbReference type="ARBA" id="ARBA00022840"/>
    </source>
</evidence>
<dbReference type="SUPFAM" id="SSF100950">
    <property type="entry name" value="NagB/RpiA/CoA transferase-like"/>
    <property type="match status" value="1"/>
</dbReference>
<dbReference type="GO" id="GO:0005524">
    <property type="term" value="F:ATP binding"/>
    <property type="evidence" value="ECO:0007669"/>
    <property type="project" value="UniProtKB-KW"/>
</dbReference>
<dbReference type="GO" id="GO:0035999">
    <property type="term" value="P:tetrahydrofolate interconversion"/>
    <property type="evidence" value="ECO:0007669"/>
    <property type="project" value="TreeGrafter"/>
</dbReference>
<dbReference type="GO" id="GO:0030272">
    <property type="term" value="F:5-formyltetrahydrofolate cyclo-ligase activity"/>
    <property type="evidence" value="ECO:0007669"/>
    <property type="project" value="UniProtKB-EC"/>
</dbReference>
<evidence type="ECO:0000256" key="1">
    <source>
        <dbReference type="ARBA" id="ARBA00010638"/>
    </source>
</evidence>
<dbReference type="InterPro" id="IPR002698">
    <property type="entry name" value="FTHF_cligase"/>
</dbReference>
<dbReference type="InterPro" id="IPR037171">
    <property type="entry name" value="NagB/RpiA_transferase-like"/>
</dbReference>
<dbReference type="Pfam" id="PF01812">
    <property type="entry name" value="5-FTHF_cyc-lig"/>
    <property type="match status" value="1"/>
</dbReference>
<keyword evidence="2 4" id="KW-0547">Nucleotide-binding</keyword>
<evidence type="ECO:0000256" key="4">
    <source>
        <dbReference type="PIRSR" id="PIRSR006806-1"/>
    </source>
</evidence>
<dbReference type="Proteomes" id="UP000321562">
    <property type="component" value="Unassembled WGS sequence"/>
</dbReference>